<sequence length="66" mass="7869">MSTILECYIGSQEKLVSIIYWSIQEKNEPYLMLMEPYPLIMQFRPLSVKVQLFPLPLVMIKLLPFY</sequence>
<reference evidence="1" key="1">
    <citation type="submission" date="2017-05" db="UniProtKB">
        <authorList>
            <consortium name="EnsemblMetazoa"/>
        </authorList>
    </citation>
    <scope>IDENTIFICATION</scope>
</reference>
<organism evidence="1">
    <name type="scientific">Amphimedon queenslandica</name>
    <name type="common">Sponge</name>
    <dbReference type="NCBI Taxonomy" id="400682"/>
    <lineage>
        <taxon>Eukaryota</taxon>
        <taxon>Metazoa</taxon>
        <taxon>Porifera</taxon>
        <taxon>Demospongiae</taxon>
        <taxon>Heteroscleromorpha</taxon>
        <taxon>Haplosclerida</taxon>
        <taxon>Niphatidae</taxon>
        <taxon>Amphimedon</taxon>
    </lineage>
</organism>
<name>A0A1X7TA95_AMPQE</name>
<proteinExistence type="predicted"/>
<evidence type="ECO:0000313" key="1">
    <source>
        <dbReference type="EnsemblMetazoa" id="Aqu2.1.11476_001"/>
    </source>
</evidence>
<dbReference type="InParanoid" id="A0A1X7TA95"/>
<protein>
    <submittedName>
        <fullName evidence="1">Uncharacterized protein</fullName>
    </submittedName>
</protein>
<dbReference type="AlphaFoldDB" id="A0A1X7TA95"/>
<dbReference type="EnsemblMetazoa" id="Aqu2.1.11476_001">
    <property type="protein sequence ID" value="Aqu2.1.11476_001"/>
    <property type="gene ID" value="Aqu2.1.11476"/>
</dbReference>
<accession>A0A1X7TA95</accession>